<dbReference type="AlphaFoldDB" id="A0A2W5T4V5"/>
<accession>A0A2W5T4V5</accession>
<proteinExistence type="predicted"/>
<dbReference type="EMBL" id="QFQP01000033">
    <property type="protein sequence ID" value="PZR07226.1"/>
    <property type="molecule type" value="Genomic_DNA"/>
</dbReference>
<dbReference type="Proteomes" id="UP000249061">
    <property type="component" value="Unassembled WGS sequence"/>
</dbReference>
<protein>
    <submittedName>
        <fullName evidence="1">Uncharacterized protein</fullName>
    </submittedName>
</protein>
<reference evidence="1 2" key="1">
    <citation type="submission" date="2017-08" db="EMBL/GenBank/DDBJ databases">
        <title>Infants hospitalized years apart are colonized by the same room-sourced microbial strains.</title>
        <authorList>
            <person name="Brooks B."/>
            <person name="Olm M.R."/>
            <person name="Firek B.A."/>
            <person name="Baker R."/>
            <person name="Thomas B.C."/>
            <person name="Morowitz M.J."/>
            <person name="Banfield J.F."/>
        </authorList>
    </citation>
    <scope>NUCLEOTIDE SEQUENCE [LARGE SCALE GENOMIC DNA]</scope>
    <source>
        <strain evidence="1">S2_003_000_R2_14</strain>
    </source>
</reference>
<organism evidence="1 2">
    <name type="scientific">Archangium gephyra</name>
    <dbReference type="NCBI Taxonomy" id="48"/>
    <lineage>
        <taxon>Bacteria</taxon>
        <taxon>Pseudomonadati</taxon>
        <taxon>Myxococcota</taxon>
        <taxon>Myxococcia</taxon>
        <taxon>Myxococcales</taxon>
        <taxon>Cystobacterineae</taxon>
        <taxon>Archangiaceae</taxon>
        <taxon>Archangium</taxon>
    </lineage>
</organism>
<sequence>MLLAACASSRQLSIGEARQFAERRYEAAPDEVYDATWLALEARGASVIDGDRLAGTMVVTQAVGATFDVDIAALGAEQRVVFTPREAVSSTDWAELLDDVNRRVRATIKVWHDLPEWKFDGRRNALSVPGYSLQPPAEWAWLDFDISRRRVNVQEKRARGVENLTLTLELERRRTRPSMVNTLQRAVTTMLAARVKVKFPSTLEADEDGTGSHGVWRVFNGGEARDVAWHGVEVPLGDTQVTVVMVCPLEKRARCDALWPQVFDSQVNR</sequence>
<evidence type="ECO:0000313" key="1">
    <source>
        <dbReference type="EMBL" id="PZR07226.1"/>
    </source>
</evidence>
<evidence type="ECO:0000313" key="2">
    <source>
        <dbReference type="Proteomes" id="UP000249061"/>
    </source>
</evidence>
<gene>
    <name evidence="1" type="ORF">DI536_28645</name>
</gene>
<comment type="caution">
    <text evidence="1">The sequence shown here is derived from an EMBL/GenBank/DDBJ whole genome shotgun (WGS) entry which is preliminary data.</text>
</comment>
<name>A0A2W5T4V5_9BACT</name>